<reference evidence="1 2" key="1">
    <citation type="submission" date="2014-03" db="EMBL/GenBank/DDBJ databases">
        <title>Genomics of Bifidobacteria.</title>
        <authorList>
            <person name="Ventura M."/>
            <person name="Milani C."/>
            <person name="Lugli G.A."/>
        </authorList>
    </citation>
    <scope>NUCLEOTIDE SEQUENCE [LARGE SCALE GENOMIC DNA]</scope>
    <source>
        <strain evidence="1 2">LMG 10738</strain>
    </source>
</reference>
<dbReference type="AlphaFoldDB" id="A0A087B4D9"/>
<dbReference type="OrthoDB" id="3194616at2"/>
<evidence type="ECO:0000313" key="2">
    <source>
        <dbReference type="Proteomes" id="UP000029067"/>
    </source>
</evidence>
<evidence type="ECO:0000313" key="1">
    <source>
        <dbReference type="EMBL" id="KFI65889.1"/>
    </source>
</evidence>
<comment type="caution">
    <text evidence="1">The sequence shown here is derived from an EMBL/GenBank/DDBJ whole genome shotgun (WGS) entry which is preliminary data.</text>
</comment>
<evidence type="ECO:0008006" key="3">
    <source>
        <dbReference type="Google" id="ProtNLM"/>
    </source>
</evidence>
<dbReference type="eggNOG" id="ENOG5030NU3">
    <property type="taxonomic scope" value="Bacteria"/>
</dbReference>
<dbReference type="Proteomes" id="UP000029067">
    <property type="component" value="Unassembled WGS sequence"/>
</dbReference>
<dbReference type="STRING" id="1688.BCUN_0387"/>
<gene>
    <name evidence="1" type="ORF">BCUN_0387</name>
</gene>
<organism evidence="1 2">
    <name type="scientific">Bifidobacterium cuniculi</name>
    <dbReference type="NCBI Taxonomy" id="1688"/>
    <lineage>
        <taxon>Bacteria</taxon>
        <taxon>Bacillati</taxon>
        <taxon>Actinomycetota</taxon>
        <taxon>Actinomycetes</taxon>
        <taxon>Bifidobacteriales</taxon>
        <taxon>Bifidobacteriaceae</taxon>
        <taxon>Bifidobacterium</taxon>
    </lineage>
</organism>
<sequence length="321" mass="34428">MNIFAELTAGDTTFRLEGTQPPDGDRHDSYLMITSQGIDGFYSTPTVKTSLTERGQGDGANQVSEDNILYAARTVTINAAAVGRDRENVLAALGQALSGVHRLCRMTLHDEAQTTYVTGYATVTSSAEWRKRLLPVTITLVCPQPERLSVDEQRIQLVCTPANQGGGLSYNPVGLLTWWEGEPNNSVSVLAETLDGDTGLRYPLTYDLPDEDDVAVSNTGILENNGTSRAYPTFDIYGPFPEGFEIVCSDGSILSSTAAIPQGSVLTLDSRSRTAVMNGSNVSELLVSRGFPEVPPASSLQVSVPTAADGWVEAAVHDTYM</sequence>
<name>A0A087B4D9_9BIFI</name>
<dbReference type="RefSeq" id="WP_051920480.1">
    <property type="nucleotide sequence ID" value="NZ_JGYV01000001.1"/>
</dbReference>
<dbReference type="EMBL" id="JGYV01000001">
    <property type="protein sequence ID" value="KFI65889.1"/>
    <property type="molecule type" value="Genomic_DNA"/>
</dbReference>
<protein>
    <recommendedName>
        <fullName evidence="3">Phage tail protein</fullName>
    </recommendedName>
</protein>
<accession>A0A087B4D9</accession>
<proteinExistence type="predicted"/>
<keyword evidence="2" id="KW-1185">Reference proteome</keyword>